<feature type="domain" description="Sulfotransferase" evidence="3">
    <location>
        <begin position="7"/>
        <end position="194"/>
    </location>
</feature>
<evidence type="ECO:0000259" key="3">
    <source>
        <dbReference type="Pfam" id="PF00685"/>
    </source>
</evidence>
<evidence type="ECO:0000256" key="1">
    <source>
        <dbReference type="ARBA" id="ARBA00022679"/>
    </source>
</evidence>
<dbReference type="InterPro" id="IPR037359">
    <property type="entry name" value="NST/OST"/>
</dbReference>
<name>A0A9Y1BML6_9ARCH</name>
<dbReference type="Gene3D" id="3.40.50.300">
    <property type="entry name" value="P-loop containing nucleotide triphosphate hydrolases"/>
    <property type="match status" value="1"/>
</dbReference>
<gene>
    <name evidence="4" type="ORF">K9W45_03650</name>
</gene>
<evidence type="ECO:0000313" key="4">
    <source>
        <dbReference type="EMBL" id="UJG41567.1"/>
    </source>
</evidence>
<protein>
    <submittedName>
        <fullName evidence="4">Sulfotransferase</fullName>
    </submittedName>
</protein>
<organism evidence="4">
    <name type="scientific">Candidatus Heimdallarchaeum aukensis</name>
    <dbReference type="NCBI Taxonomy" id="2876573"/>
    <lineage>
        <taxon>Archaea</taxon>
        <taxon>Promethearchaeati</taxon>
        <taxon>Candidatus Heimdallarchaeota</taxon>
        <taxon>Candidatus Heimdallarchaeia (ex Rinke et al. 2021) (nom. nud.)</taxon>
        <taxon>Candidatus Heimdallarchaeales</taxon>
        <taxon>Candidatus Heimdallarchaeaceae</taxon>
        <taxon>Candidatus Heimdallarchaeum</taxon>
    </lineage>
</organism>
<dbReference type="Proteomes" id="UP001201020">
    <property type="component" value="Chromosome"/>
</dbReference>
<dbReference type="InterPro" id="IPR027417">
    <property type="entry name" value="P-loop_NTPase"/>
</dbReference>
<keyword evidence="1" id="KW-0808">Transferase</keyword>
<sequence length="294" mass="35823">MPKVSFFCIGAQKAGTTTIHSILKQHPKLCLPDIKETRFFDLDRKFKKGLDWYFSTFFKCDESSYLGEVAPEYLYYKQVPKRIYNAFGNGVKFILIVRDPVERAYSHYLMNVRRGYEKLTFEEAIQREIKELNANHPYYQRYNYLEKGMYYLNIQKYLDFFHKKNFIIFNFEYDLCLNIKKMIDKLFSFLDIPKYDLNLNILKNEAYESKNKFIRDFIYKDNFAKKIIRCIIPDETFRYKLSKLLMNFNKKPLDKKKINVELKEKLINEYFLDDIIKFEKLFEIDLHNWYSFDE</sequence>
<dbReference type="EMBL" id="CP084166">
    <property type="protein sequence ID" value="UJG41567.1"/>
    <property type="molecule type" value="Genomic_DNA"/>
</dbReference>
<reference evidence="4" key="1">
    <citation type="journal article" date="2022" name="Nat. Microbiol.">
        <title>Unique mobile elements and scalable gene flow at the prokaryote-eukaryote boundary revealed by circularized Asgard archaea genomes.</title>
        <authorList>
            <person name="Wu F."/>
            <person name="Speth D.R."/>
            <person name="Philosof A."/>
            <person name="Cremiere A."/>
            <person name="Narayanan A."/>
            <person name="Barco R.A."/>
            <person name="Connon S.A."/>
            <person name="Amend J.P."/>
            <person name="Antoshechkin I.A."/>
            <person name="Orphan V.J."/>
        </authorList>
    </citation>
    <scope>NUCLEOTIDE SEQUENCE</scope>
    <source>
        <strain evidence="4">PM71</strain>
    </source>
</reference>
<accession>A0A9Y1BML6</accession>
<dbReference type="InterPro" id="IPR000863">
    <property type="entry name" value="Sulfotransferase_dom"/>
</dbReference>
<evidence type="ECO:0000256" key="2">
    <source>
        <dbReference type="ARBA" id="ARBA00023180"/>
    </source>
</evidence>
<dbReference type="SUPFAM" id="SSF52540">
    <property type="entry name" value="P-loop containing nucleoside triphosphate hydrolases"/>
    <property type="match status" value="1"/>
</dbReference>
<proteinExistence type="predicted"/>
<dbReference type="Pfam" id="PF00685">
    <property type="entry name" value="Sulfotransfer_1"/>
    <property type="match status" value="1"/>
</dbReference>
<keyword evidence="2" id="KW-0325">Glycoprotein</keyword>
<dbReference type="GO" id="GO:0008146">
    <property type="term" value="F:sulfotransferase activity"/>
    <property type="evidence" value="ECO:0007669"/>
    <property type="project" value="InterPro"/>
</dbReference>
<dbReference type="AlphaFoldDB" id="A0A9Y1BML6"/>
<dbReference type="PANTHER" id="PTHR10605:SF56">
    <property type="entry name" value="BIFUNCTIONAL HEPARAN SULFATE N-DEACETYLASE_N-SULFOTRANSFERASE"/>
    <property type="match status" value="1"/>
</dbReference>
<dbReference type="PANTHER" id="PTHR10605">
    <property type="entry name" value="HEPARAN SULFATE SULFOTRANSFERASE"/>
    <property type="match status" value="1"/>
</dbReference>